<proteinExistence type="inferred from homology"/>
<dbReference type="GO" id="GO:0001097">
    <property type="term" value="F:TFIIH-class transcription factor complex binding"/>
    <property type="evidence" value="ECO:0007669"/>
    <property type="project" value="TreeGrafter"/>
</dbReference>
<dbReference type="GO" id="GO:0003677">
    <property type="term" value="F:DNA binding"/>
    <property type="evidence" value="ECO:0007669"/>
    <property type="project" value="UniProtKB-UniRule"/>
</dbReference>
<dbReference type="Proteomes" id="UP001174909">
    <property type="component" value="Unassembled WGS sequence"/>
</dbReference>
<dbReference type="InterPro" id="IPR036388">
    <property type="entry name" value="WH-like_DNA-bd_sf"/>
</dbReference>
<evidence type="ECO:0000256" key="4">
    <source>
        <dbReference type="ARBA" id="ARBA00023163"/>
    </source>
</evidence>
<dbReference type="SUPFAM" id="SSF46785">
    <property type="entry name" value="Winged helix' DNA-binding domain"/>
    <property type="match status" value="1"/>
</dbReference>
<dbReference type="Pfam" id="PF18121">
    <property type="entry name" value="TFA2_Winged_2"/>
    <property type="match status" value="1"/>
</dbReference>
<dbReference type="PANTHER" id="PTHR12716:SF8">
    <property type="entry name" value="TRANSCRIPTION INITIATION FACTOR IIE SUBUNIT BETA"/>
    <property type="match status" value="1"/>
</dbReference>
<feature type="compositionally biased region" description="Basic residues" evidence="8">
    <location>
        <begin position="277"/>
        <end position="292"/>
    </location>
</feature>
<organism evidence="10 11">
    <name type="scientific">Geodia barretti</name>
    <name type="common">Barrett's horny sponge</name>
    <dbReference type="NCBI Taxonomy" id="519541"/>
    <lineage>
        <taxon>Eukaryota</taxon>
        <taxon>Metazoa</taxon>
        <taxon>Porifera</taxon>
        <taxon>Demospongiae</taxon>
        <taxon>Heteroscleromorpha</taxon>
        <taxon>Tetractinellida</taxon>
        <taxon>Astrophorina</taxon>
        <taxon>Geodiidae</taxon>
        <taxon>Geodia</taxon>
    </lineage>
</organism>
<dbReference type="AlphaFoldDB" id="A0AA35T738"/>
<sequence length="315" mass="35827">MRFIWNCGWLQLETRCSLPSIFGGTMDPELLHQKAAFKKRAMAVPVVERKKESARRPTSAPKKKKKSKLKRPKPQAVEGVDKIGQSVLVGPRSNMPYRVLKAVVDMMGRRYAGKVYEPLTLEGILEQLGLSDLRMDTRDWLSLALKDNPKLLYNPAGEKYLFKPMLGLGVRNRRQLLERLRDNDRQGLGGIPVSEIREAVHNPDKAMTKLVEEGLVMKISRPDKEEVVFYNDQSLQLPMAEEFRGLWHRVSVDGLTEADIDKHLQSIGLGSMQGEARKRRAPTTNQKTRKKARVTKVLNTHLDSSLLKDYSEKTS</sequence>
<evidence type="ECO:0000256" key="1">
    <source>
        <dbReference type="ARBA" id="ARBA00004123"/>
    </source>
</evidence>
<comment type="similarity">
    <text evidence="7">Belongs to the TFIIE beta subunit family.</text>
</comment>
<dbReference type="PIRSF" id="PIRSF016398">
    <property type="entry name" value="TFIIE-beta"/>
    <property type="match status" value="1"/>
</dbReference>
<comment type="caution">
    <text evidence="10">The sequence shown here is derived from an EMBL/GenBank/DDBJ whole genome shotgun (WGS) entry which is preliminary data.</text>
</comment>
<evidence type="ECO:0000256" key="8">
    <source>
        <dbReference type="SAM" id="MobiDB-lite"/>
    </source>
</evidence>
<dbReference type="PANTHER" id="PTHR12716">
    <property type="entry name" value="TRANSCRIPTION INITIATION FACTOR IIE, BETA SUBUNIT"/>
    <property type="match status" value="1"/>
</dbReference>
<dbReference type="InterPro" id="IPR003166">
    <property type="entry name" value="TFIIE_bsu_DNA-bd"/>
</dbReference>
<dbReference type="InterPro" id="IPR040501">
    <property type="entry name" value="TFA2_Winged_2"/>
</dbReference>
<evidence type="ECO:0000259" key="9">
    <source>
        <dbReference type="PROSITE" id="PS51351"/>
    </source>
</evidence>
<reference evidence="10" key="1">
    <citation type="submission" date="2023-03" db="EMBL/GenBank/DDBJ databases">
        <authorList>
            <person name="Steffen K."/>
            <person name="Cardenas P."/>
        </authorList>
    </citation>
    <scope>NUCLEOTIDE SEQUENCE</scope>
</reference>
<feature type="compositionally biased region" description="Basic residues" evidence="8">
    <location>
        <begin position="61"/>
        <end position="73"/>
    </location>
</feature>
<keyword evidence="11" id="KW-1185">Reference proteome</keyword>
<accession>A0AA35T738</accession>
<comment type="subcellular location">
    <subcellularLocation>
        <location evidence="1 7">Nucleus</location>
    </subcellularLocation>
</comment>
<gene>
    <name evidence="10" type="ORF">GBAR_LOCUS23087</name>
</gene>
<dbReference type="EMBL" id="CASHTH010003192">
    <property type="protein sequence ID" value="CAI8041556.1"/>
    <property type="molecule type" value="Genomic_DNA"/>
</dbReference>
<evidence type="ECO:0000256" key="7">
    <source>
        <dbReference type="PIRNR" id="PIRNR016398"/>
    </source>
</evidence>
<feature type="domain" description="TFIIE beta" evidence="9">
    <location>
        <begin position="76"/>
        <end position="169"/>
    </location>
</feature>
<comment type="function">
    <text evidence="6 7">Recruits TFIIH to the initiation complex and stimulates the RNA polymerase II C-terminal domain kinase and DNA-dependent ATPase activities of TFIIH. Both TFIIH and TFIIE are required for promoter clearance by RNA polymerase.</text>
</comment>
<keyword evidence="3 7" id="KW-0238">DNA-binding</keyword>
<evidence type="ECO:0000256" key="3">
    <source>
        <dbReference type="ARBA" id="ARBA00023125"/>
    </source>
</evidence>
<keyword evidence="4 7" id="KW-0804">Transcription</keyword>
<evidence type="ECO:0000256" key="2">
    <source>
        <dbReference type="ARBA" id="ARBA00023015"/>
    </source>
</evidence>
<dbReference type="GO" id="GO:0005673">
    <property type="term" value="C:transcription factor TFIIE complex"/>
    <property type="evidence" value="ECO:0007669"/>
    <property type="project" value="UniProtKB-UniRule"/>
</dbReference>
<evidence type="ECO:0000256" key="6">
    <source>
        <dbReference type="ARBA" id="ARBA00025581"/>
    </source>
</evidence>
<comment type="subunit">
    <text evidence="7">Tetramer of two alpha and two beta chains.</text>
</comment>
<dbReference type="Gene3D" id="1.10.10.10">
    <property type="entry name" value="Winged helix-like DNA-binding domain superfamily/Winged helix DNA-binding domain"/>
    <property type="match status" value="1"/>
</dbReference>
<protein>
    <recommendedName>
        <fullName evidence="7">Transcription initiation factor IIE subunit beta</fullName>
    </recommendedName>
</protein>
<feature type="region of interest" description="Disordered" evidence="8">
    <location>
        <begin position="46"/>
        <end position="77"/>
    </location>
</feature>
<dbReference type="GO" id="GO:0006367">
    <property type="term" value="P:transcription initiation at RNA polymerase II promoter"/>
    <property type="evidence" value="ECO:0007669"/>
    <property type="project" value="UniProtKB-UniRule"/>
</dbReference>
<evidence type="ECO:0000313" key="10">
    <source>
        <dbReference type="EMBL" id="CAI8041556.1"/>
    </source>
</evidence>
<dbReference type="PROSITE" id="PS51351">
    <property type="entry name" value="TFIIE_BETA_C"/>
    <property type="match status" value="1"/>
</dbReference>
<name>A0AA35T738_GEOBA</name>
<feature type="region of interest" description="Disordered" evidence="8">
    <location>
        <begin position="269"/>
        <end position="292"/>
    </location>
</feature>
<evidence type="ECO:0000256" key="5">
    <source>
        <dbReference type="ARBA" id="ARBA00023242"/>
    </source>
</evidence>
<dbReference type="InterPro" id="IPR036390">
    <property type="entry name" value="WH_DNA-bd_sf"/>
</dbReference>
<dbReference type="InterPro" id="IPR016656">
    <property type="entry name" value="TFIIE-bsu"/>
</dbReference>
<evidence type="ECO:0000313" key="11">
    <source>
        <dbReference type="Proteomes" id="UP001174909"/>
    </source>
</evidence>
<keyword evidence="5 7" id="KW-0539">Nucleus</keyword>
<keyword evidence="2 7" id="KW-0805">Transcription regulation</keyword>